<evidence type="ECO:0000313" key="1">
    <source>
        <dbReference type="EMBL" id="PQA89376.1"/>
    </source>
</evidence>
<accession>A0A2S7KA38</accession>
<sequence>MPAGAFKNRRNLPCVISTRKKASARDRVLAPAIDEVEAEVVPETAFHRRADGELSVSAGAKEKKTAWRALKQWRRSLDLLREEDC</sequence>
<keyword evidence="2" id="KW-1185">Reference proteome</keyword>
<dbReference type="EMBL" id="PJCH01000001">
    <property type="protein sequence ID" value="PQA89376.1"/>
    <property type="molecule type" value="Genomic_DNA"/>
</dbReference>
<comment type="caution">
    <text evidence="1">The sequence shown here is derived from an EMBL/GenBank/DDBJ whole genome shotgun (WGS) entry which is preliminary data.</text>
</comment>
<organism evidence="1 2">
    <name type="scientific">Hyphococcus luteus</name>
    <dbReference type="NCBI Taxonomy" id="2058213"/>
    <lineage>
        <taxon>Bacteria</taxon>
        <taxon>Pseudomonadati</taxon>
        <taxon>Pseudomonadota</taxon>
        <taxon>Alphaproteobacteria</taxon>
        <taxon>Parvularculales</taxon>
        <taxon>Parvularculaceae</taxon>
        <taxon>Hyphococcus</taxon>
    </lineage>
</organism>
<dbReference type="RefSeq" id="WP_104828078.1">
    <property type="nucleotide sequence ID" value="NZ_PJCH01000001.1"/>
</dbReference>
<gene>
    <name evidence="1" type="ORF">CW354_00420</name>
</gene>
<name>A0A2S7KA38_9PROT</name>
<proteinExistence type="predicted"/>
<evidence type="ECO:0000313" key="2">
    <source>
        <dbReference type="Proteomes" id="UP000239504"/>
    </source>
</evidence>
<reference evidence="1 2" key="1">
    <citation type="submission" date="2017-12" db="EMBL/GenBank/DDBJ databases">
        <authorList>
            <person name="Hurst M.R.H."/>
        </authorList>
    </citation>
    <scope>NUCLEOTIDE SEQUENCE [LARGE SCALE GENOMIC DNA]</scope>
    <source>
        <strain evidence="1 2">SY-3-19</strain>
    </source>
</reference>
<dbReference type="AlphaFoldDB" id="A0A2S7KA38"/>
<protein>
    <submittedName>
        <fullName evidence="1">Uncharacterized protein</fullName>
    </submittedName>
</protein>
<dbReference type="Proteomes" id="UP000239504">
    <property type="component" value="Unassembled WGS sequence"/>
</dbReference>